<dbReference type="EMBL" id="CP029480">
    <property type="protein sequence ID" value="AWV98282.1"/>
    <property type="molecule type" value="Genomic_DNA"/>
</dbReference>
<evidence type="ECO:0000259" key="2">
    <source>
        <dbReference type="Pfam" id="PF19051"/>
    </source>
</evidence>
<sequence>MKKNNRRDFIKKGALAAGSFYIVPRHVLGKGYKAPSDKLNIAAIGAGGKGSSDINNAYNKGSENIVALCDIDLNEAASSIKRFPKAKIYRDFREMLDKQNDIDAVTISTPDHNHGVAAMMAMQKGIHVYVQKPLTHNIYEARMLTEGARKHKIVSQMGNQGASNPEQQKMIEWFKAGLIGDVDKVSIWTNRPVWPQGIPVPSEKMPLPQGISAKNWDTWIGPAAMVDYHPLYHPFKWRGWWDFGTGALGDMGCHLIDPAFRVLELGYPTEVECSVGQVFLKDWVPEYIPEGCPPSSSVQVKFPATAVNKKEVTMQWSDGGIRPFHPNIIPADHSIGDENSANGVIMEGEKGVMVCTSYGQRAKIYLNTGEIIEVPKGYDAGMKNVGMSEYGHHTSWVEAIKAGFGSKEHRELTSSFDYSGPLTETVIMGNLAIRSYQESTSGKGRDTKFEGRKKLLWDGENMKVTNYDEANKFVGRKYRDGWKLI</sequence>
<accession>A0A2Z4GAJ5</accession>
<dbReference type="KEGG" id="als:DJ013_08910"/>
<proteinExistence type="predicted"/>
<dbReference type="InterPro" id="IPR043906">
    <property type="entry name" value="Gfo/Idh/MocA_OxRdtase_bact_C"/>
</dbReference>
<feature type="domain" description="Gfo/Idh/MocA-like oxidoreductase bacterial type C-terminal" evidence="2">
    <location>
        <begin position="213"/>
        <end position="264"/>
    </location>
</feature>
<feature type="domain" description="Gfo/Idh/MocA-like oxidoreductase N-terminal" evidence="1">
    <location>
        <begin position="39"/>
        <end position="156"/>
    </location>
</feature>
<gene>
    <name evidence="3" type="ORF">DJ013_08910</name>
</gene>
<protein>
    <submittedName>
        <fullName evidence="3">Oxidoreductase</fullName>
    </submittedName>
</protein>
<organism evidence="3 4">
    <name type="scientific">Arcticibacterium luteifluviistationis</name>
    <dbReference type="NCBI Taxonomy" id="1784714"/>
    <lineage>
        <taxon>Bacteria</taxon>
        <taxon>Pseudomonadati</taxon>
        <taxon>Bacteroidota</taxon>
        <taxon>Cytophagia</taxon>
        <taxon>Cytophagales</taxon>
        <taxon>Leadbetterellaceae</taxon>
        <taxon>Arcticibacterium</taxon>
    </lineage>
</organism>
<dbReference type="Gene3D" id="3.30.360.10">
    <property type="entry name" value="Dihydrodipicolinate Reductase, domain 2"/>
    <property type="match status" value="1"/>
</dbReference>
<name>A0A2Z4GAJ5_9BACT</name>
<dbReference type="AlphaFoldDB" id="A0A2Z4GAJ5"/>
<dbReference type="Gene3D" id="3.40.50.720">
    <property type="entry name" value="NAD(P)-binding Rossmann-like Domain"/>
    <property type="match status" value="1"/>
</dbReference>
<dbReference type="GO" id="GO:0000166">
    <property type="term" value="F:nucleotide binding"/>
    <property type="evidence" value="ECO:0007669"/>
    <property type="project" value="InterPro"/>
</dbReference>
<dbReference type="SUPFAM" id="SSF55347">
    <property type="entry name" value="Glyceraldehyde-3-phosphate dehydrogenase-like, C-terminal domain"/>
    <property type="match status" value="1"/>
</dbReference>
<keyword evidence="4" id="KW-1185">Reference proteome</keyword>
<dbReference type="PANTHER" id="PTHR43818:SF10">
    <property type="entry name" value="NADH-DEPENDENT DEHYDROGENASE-RELATED"/>
    <property type="match status" value="1"/>
</dbReference>
<dbReference type="InterPro" id="IPR000683">
    <property type="entry name" value="Gfo/Idh/MocA-like_OxRdtase_N"/>
</dbReference>
<dbReference type="PANTHER" id="PTHR43818">
    <property type="entry name" value="BCDNA.GH03377"/>
    <property type="match status" value="1"/>
</dbReference>
<evidence type="ECO:0000259" key="1">
    <source>
        <dbReference type="Pfam" id="PF01408"/>
    </source>
</evidence>
<evidence type="ECO:0000313" key="4">
    <source>
        <dbReference type="Proteomes" id="UP000249873"/>
    </source>
</evidence>
<dbReference type="OrthoDB" id="9763611at2"/>
<dbReference type="InterPro" id="IPR050463">
    <property type="entry name" value="Gfo/Idh/MocA_oxidrdct_glycsds"/>
</dbReference>
<reference evidence="3 4" key="1">
    <citation type="submission" date="2018-05" db="EMBL/GenBank/DDBJ databases">
        <title>Complete genome sequence of Arcticibacterium luteifluviistationis SM1504T, a cytophagaceae bacterium isolated from Arctic surface seawater.</title>
        <authorList>
            <person name="Li Y."/>
            <person name="Qin Q.-L."/>
        </authorList>
    </citation>
    <scope>NUCLEOTIDE SEQUENCE [LARGE SCALE GENOMIC DNA]</scope>
    <source>
        <strain evidence="3 4">SM1504</strain>
    </source>
</reference>
<dbReference type="Pfam" id="PF01408">
    <property type="entry name" value="GFO_IDH_MocA"/>
    <property type="match status" value="1"/>
</dbReference>
<evidence type="ECO:0000313" key="3">
    <source>
        <dbReference type="EMBL" id="AWV98282.1"/>
    </source>
</evidence>
<dbReference type="Proteomes" id="UP000249873">
    <property type="component" value="Chromosome"/>
</dbReference>
<dbReference type="InterPro" id="IPR036291">
    <property type="entry name" value="NAD(P)-bd_dom_sf"/>
</dbReference>
<dbReference type="RefSeq" id="WP_111371437.1">
    <property type="nucleotide sequence ID" value="NZ_CP029480.1"/>
</dbReference>
<dbReference type="Pfam" id="PF19051">
    <property type="entry name" value="GFO_IDH_MocA_C2"/>
    <property type="match status" value="1"/>
</dbReference>
<dbReference type="SUPFAM" id="SSF51735">
    <property type="entry name" value="NAD(P)-binding Rossmann-fold domains"/>
    <property type="match status" value="1"/>
</dbReference>